<keyword evidence="2" id="KW-0479">Metal-binding</keyword>
<protein>
    <submittedName>
        <fullName evidence="6">MBL fold metallo-hydrolase</fullName>
    </submittedName>
</protein>
<dbReference type="InterPro" id="IPR001279">
    <property type="entry name" value="Metallo-B-lactamas"/>
</dbReference>
<comment type="cofactor">
    <cofactor evidence="1">
        <name>Zn(2+)</name>
        <dbReference type="ChEBI" id="CHEBI:29105"/>
    </cofactor>
</comment>
<dbReference type="SUPFAM" id="SSF56281">
    <property type="entry name" value="Metallo-hydrolase/oxidoreductase"/>
    <property type="match status" value="1"/>
</dbReference>
<organism evidence="6 7">
    <name type="scientific">Candidatus Limisoma intestinavium</name>
    <dbReference type="NCBI Taxonomy" id="2840856"/>
    <lineage>
        <taxon>Bacteria</taxon>
        <taxon>Pseudomonadati</taxon>
        <taxon>Bacteroidota</taxon>
        <taxon>Bacteroidia</taxon>
        <taxon>Bacteroidales</taxon>
        <taxon>Candidatus Limisoma</taxon>
    </lineage>
</organism>
<evidence type="ECO:0000259" key="5">
    <source>
        <dbReference type="SMART" id="SM00849"/>
    </source>
</evidence>
<dbReference type="AlphaFoldDB" id="A0A9D1IK21"/>
<dbReference type="GO" id="GO:0016787">
    <property type="term" value="F:hydrolase activity"/>
    <property type="evidence" value="ECO:0007669"/>
    <property type="project" value="UniProtKB-KW"/>
</dbReference>
<evidence type="ECO:0000256" key="1">
    <source>
        <dbReference type="ARBA" id="ARBA00001947"/>
    </source>
</evidence>
<dbReference type="GO" id="GO:0046872">
    <property type="term" value="F:metal ion binding"/>
    <property type="evidence" value="ECO:0007669"/>
    <property type="project" value="UniProtKB-KW"/>
</dbReference>
<feature type="domain" description="Metallo-beta-lactamase" evidence="5">
    <location>
        <begin position="12"/>
        <end position="196"/>
    </location>
</feature>
<gene>
    <name evidence="6" type="ORF">IAD18_01890</name>
</gene>
<comment type="caution">
    <text evidence="6">The sequence shown here is derived from an EMBL/GenBank/DDBJ whole genome shotgun (WGS) entry which is preliminary data.</text>
</comment>
<dbReference type="SMART" id="SM00849">
    <property type="entry name" value="Lactamase_B"/>
    <property type="match status" value="1"/>
</dbReference>
<keyword evidence="4" id="KW-0862">Zinc</keyword>
<reference evidence="6" key="2">
    <citation type="journal article" date="2021" name="PeerJ">
        <title>Extensive microbial diversity within the chicken gut microbiome revealed by metagenomics and culture.</title>
        <authorList>
            <person name="Gilroy R."/>
            <person name="Ravi A."/>
            <person name="Getino M."/>
            <person name="Pursley I."/>
            <person name="Horton D.L."/>
            <person name="Alikhan N.F."/>
            <person name="Baker D."/>
            <person name="Gharbi K."/>
            <person name="Hall N."/>
            <person name="Watson M."/>
            <person name="Adriaenssens E.M."/>
            <person name="Foster-Nyarko E."/>
            <person name="Jarju S."/>
            <person name="Secka A."/>
            <person name="Antonio M."/>
            <person name="Oren A."/>
            <person name="Chaudhuri R.R."/>
            <person name="La Ragione R."/>
            <person name="Hildebrand F."/>
            <person name="Pallen M.J."/>
        </authorList>
    </citation>
    <scope>NUCLEOTIDE SEQUENCE</scope>
    <source>
        <strain evidence="6">17073</strain>
    </source>
</reference>
<evidence type="ECO:0000256" key="2">
    <source>
        <dbReference type="ARBA" id="ARBA00022723"/>
    </source>
</evidence>
<dbReference type="EMBL" id="DVMS01000049">
    <property type="protein sequence ID" value="HIU38400.1"/>
    <property type="molecule type" value="Genomic_DNA"/>
</dbReference>
<proteinExistence type="predicted"/>
<dbReference type="InterPro" id="IPR036866">
    <property type="entry name" value="RibonucZ/Hydroxyglut_hydro"/>
</dbReference>
<keyword evidence="3" id="KW-0378">Hydrolase</keyword>
<evidence type="ECO:0000313" key="6">
    <source>
        <dbReference type="EMBL" id="HIU38400.1"/>
    </source>
</evidence>
<dbReference type="InterPro" id="IPR051453">
    <property type="entry name" value="MBL_Glyoxalase_II"/>
</dbReference>
<dbReference type="Gene3D" id="3.60.15.10">
    <property type="entry name" value="Ribonuclease Z/Hydroxyacylglutathione hydrolase-like"/>
    <property type="match status" value="1"/>
</dbReference>
<dbReference type="Pfam" id="PF00753">
    <property type="entry name" value="Lactamase_B"/>
    <property type="match status" value="1"/>
</dbReference>
<dbReference type="PANTHER" id="PTHR46233">
    <property type="entry name" value="HYDROXYACYLGLUTATHIONE HYDROLASE GLOC"/>
    <property type="match status" value="1"/>
</dbReference>
<reference evidence="6" key="1">
    <citation type="submission" date="2020-10" db="EMBL/GenBank/DDBJ databases">
        <authorList>
            <person name="Gilroy R."/>
        </authorList>
    </citation>
    <scope>NUCLEOTIDE SEQUENCE</scope>
    <source>
        <strain evidence="6">17073</strain>
    </source>
</reference>
<dbReference type="Proteomes" id="UP000824076">
    <property type="component" value="Unassembled WGS sequence"/>
</dbReference>
<name>A0A9D1IK21_9BACT</name>
<evidence type="ECO:0000313" key="7">
    <source>
        <dbReference type="Proteomes" id="UP000824076"/>
    </source>
</evidence>
<accession>A0A9D1IK21</accession>
<evidence type="ECO:0000256" key="4">
    <source>
        <dbReference type="ARBA" id="ARBA00022833"/>
    </source>
</evidence>
<sequence>MKIHKFTFNPFGEHTYIVWNEQSKKAAIIDPGMMDNSERTAVAEFIENNNLSLQQLFNTHMHVDHAAGNHFIETTYGLQTACSVADNYLAQSLTAQARLFGIPYDEGEISIQTDLADGQLIKVADEECRVLHIAGHTKGHIALYFPTEGIVFSGDALFHMSIGRTDLPGGDYDALINNIENKLLSLPPETIALTGHGPQTTIGFESRHNPYLAR</sequence>
<evidence type="ECO:0000256" key="3">
    <source>
        <dbReference type="ARBA" id="ARBA00022801"/>
    </source>
</evidence>
<dbReference type="PANTHER" id="PTHR46233:SF3">
    <property type="entry name" value="HYDROXYACYLGLUTATHIONE HYDROLASE GLOC"/>
    <property type="match status" value="1"/>
</dbReference>